<dbReference type="GO" id="GO:0005829">
    <property type="term" value="C:cytosol"/>
    <property type="evidence" value="ECO:0007669"/>
    <property type="project" value="Ensembl"/>
</dbReference>
<evidence type="ECO:0000256" key="9">
    <source>
        <dbReference type="SAM" id="MobiDB-lite"/>
    </source>
</evidence>
<dbReference type="FunFam" id="1.25.10.10:FF:000325">
    <property type="entry name" value="Serine/threonine-protein kinase 36"/>
    <property type="match status" value="1"/>
</dbReference>
<dbReference type="GO" id="GO:0007224">
    <property type="term" value="P:smoothened signaling pathway"/>
    <property type="evidence" value="ECO:0007669"/>
    <property type="project" value="Ensembl"/>
</dbReference>
<accession>A0A8D0HVX0</accession>
<evidence type="ECO:0000313" key="10">
    <source>
        <dbReference type="Ensembl" id="ENSSPUP00000024798.1"/>
    </source>
</evidence>
<keyword evidence="11" id="KW-1185">Reference proteome</keyword>
<dbReference type="PANTHER" id="PTHR22983:SF6">
    <property type="entry name" value="SERINE_THREONINE-PROTEIN KINASE 36"/>
    <property type="match status" value="1"/>
</dbReference>
<dbReference type="PANTHER" id="PTHR22983">
    <property type="entry name" value="PROTEIN KINASE RELATED"/>
    <property type="match status" value="1"/>
</dbReference>
<dbReference type="GO" id="GO:0004674">
    <property type="term" value="F:protein serine/threonine kinase activity"/>
    <property type="evidence" value="ECO:0007669"/>
    <property type="project" value="UniProtKB-KW"/>
</dbReference>
<gene>
    <name evidence="10" type="primary">STK36</name>
</gene>
<evidence type="ECO:0000256" key="8">
    <source>
        <dbReference type="ARBA" id="ARBA00048679"/>
    </source>
</evidence>
<feature type="region of interest" description="Disordered" evidence="9">
    <location>
        <begin position="28"/>
        <end position="78"/>
    </location>
</feature>
<keyword evidence="5" id="KW-0418">Kinase</keyword>
<evidence type="ECO:0000256" key="4">
    <source>
        <dbReference type="ARBA" id="ARBA00022741"/>
    </source>
</evidence>
<evidence type="ECO:0000256" key="3">
    <source>
        <dbReference type="ARBA" id="ARBA00022679"/>
    </source>
</evidence>
<evidence type="ECO:0000256" key="5">
    <source>
        <dbReference type="ARBA" id="ARBA00022777"/>
    </source>
</evidence>
<dbReference type="Gene3D" id="1.25.10.10">
    <property type="entry name" value="Leucine-rich Repeat Variant"/>
    <property type="match status" value="2"/>
</dbReference>
<reference evidence="10" key="1">
    <citation type="submission" date="2025-08" db="UniProtKB">
        <authorList>
            <consortium name="Ensembl"/>
        </authorList>
    </citation>
    <scope>IDENTIFICATION</scope>
</reference>
<keyword evidence="3" id="KW-0808">Transferase</keyword>
<evidence type="ECO:0000256" key="7">
    <source>
        <dbReference type="ARBA" id="ARBA00047899"/>
    </source>
</evidence>
<evidence type="ECO:0000256" key="1">
    <source>
        <dbReference type="ARBA" id="ARBA00012513"/>
    </source>
</evidence>
<dbReference type="GO" id="GO:0035082">
    <property type="term" value="P:axoneme assembly"/>
    <property type="evidence" value="ECO:0007669"/>
    <property type="project" value="Ensembl"/>
</dbReference>
<dbReference type="Ensembl" id="ENSSPUT00000026470.1">
    <property type="protein sequence ID" value="ENSSPUP00000024798.1"/>
    <property type="gene ID" value="ENSSPUG00000018998.1"/>
</dbReference>
<proteinExistence type="predicted"/>
<evidence type="ECO:0000256" key="2">
    <source>
        <dbReference type="ARBA" id="ARBA00022527"/>
    </source>
</evidence>
<comment type="catalytic activity">
    <reaction evidence="7">
        <text>L-threonyl-[protein] + ATP = O-phospho-L-threonyl-[protein] + ADP + H(+)</text>
        <dbReference type="Rhea" id="RHEA:46608"/>
        <dbReference type="Rhea" id="RHEA-COMP:11060"/>
        <dbReference type="Rhea" id="RHEA-COMP:11605"/>
        <dbReference type="ChEBI" id="CHEBI:15378"/>
        <dbReference type="ChEBI" id="CHEBI:30013"/>
        <dbReference type="ChEBI" id="CHEBI:30616"/>
        <dbReference type="ChEBI" id="CHEBI:61977"/>
        <dbReference type="ChEBI" id="CHEBI:456216"/>
        <dbReference type="EC" id="2.7.11.1"/>
    </reaction>
</comment>
<protein>
    <recommendedName>
        <fullName evidence="1">non-specific serine/threonine protein kinase</fullName>
        <ecNumber evidence="1">2.7.11.1</ecNumber>
    </recommendedName>
</protein>
<dbReference type="GeneTree" id="ENSGT00940000158375"/>
<dbReference type="Pfam" id="PF13646">
    <property type="entry name" value="HEAT_2"/>
    <property type="match status" value="1"/>
</dbReference>
<dbReference type="Proteomes" id="UP000694392">
    <property type="component" value="Unplaced"/>
</dbReference>
<evidence type="ECO:0000313" key="11">
    <source>
        <dbReference type="Proteomes" id="UP000694392"/>
    </source>
</evidence>
<keyword evidence="6" id="KW-0067">ATP-binding</keyword>
<name>A0A8D0HVX0_SPHPU</name>
<evidence type="ECO:0000256" key="6">
    <source>
        <dbReference type="ARBA" id="ARBA00022840"/>
    </source>
</evidence>
<dbReference type="InterPro" id="IPR011989">
    <property type="entry name" value="ARM-like"/>
</dbReference>
<sequence length="699" mass="75468">MDDMGEEGIRNPFTSQLPPELQALKEQQANSLAPRSGQSKILRKARQKMAQEARTILPCPTGPSGSTASLPRPPGEELGLSRGWGGGASGKMEPEHRHSIETVDLETEELDSDEEWQQLVEATEPSRMHLSAPLSLLGDPAFLQRIHTRLGDAGQEVLEGMLEGAAHLRPALRVIGNLLATRCDSELLSAFCRELGLPRRLLGMAGQILGKVTAQPLWRPHLAPPLGAGFYDGLLLLVLQLLSQGDAATVREFAGSELWRAAWHRVAMVLQPVRGMPAMEGETARASQPAPEPDWATLSPQGTVLFLSLALFVFTREPHQCLHQLAQPHGVVMATLTKLLSLDFLDRLAQTHQGGDPALVPSTVLQACQLLCFPFALDMDAETLALVRAGVMEAELPAQLLQVCSRHLPLLETELPLSLLSHWALRDQRAIEQVVGAAASEPSRAFLSAILLSDSPALLADLLSLLTHVARAGPTYLPFLQEVLGCWDSGYQPLRHLLCHPECPVRARACSLVGNLLRHSQELPPVPQGQAGLLELMLERLADEDGQVRRSASFAIGNAAYQAGSLAQTLSKAVPGVVRLLSDPQPKTRCNAASALGNLGRQSVELGDLLIQSKAPQLLLDAACHDPQLPVQEAALVALRTISQQPRIHQVLVKLRASEKLGALSFSECRGSSARSPRPASARHCEKLILLLQPAAQST</sequence>
<dbReference type="GO" id="GO:0005634">
    <property type="term" value="C:nucleus"/>
    <property type="evidence" value="ECO:0007669"/>
    <property type="project" value="Ensembl"/>
</dbReference>
<dbReference type="GO" id="GO:0001222">
    <property type="term" value="F:transcription corepressor binding"/>
    <property type="evidence" value="ECO:0007669"/>
    <property type="project" value="Ensembl"/>
</dbReference>
<dbReference type="OMA" id="PAPRXIS"/>
<organism evidence="10 11">
    <name type="scientific">Sphenodon punctatus</name>
    <name type="common">Tuatara</name>
    <name type="synonym">Hatteria punctata</name>
    <dbReference type="NCBI Taxonomy" id="8508"/>
    <lineage>
        <taxon>Eukaryota</taxon>
        <taxon>Metazoa</taxon>
        <taxon>Chordata</taxon>
        <taxon>Craniata</taxon>
        <taxon>Vertebrata</taxon>
        <taxon>Euteleostomi</taxon>
        <taxon>Lepidosauria</taxon>
        <taxon>Sphenodontia</taxon>
        <taxon>Sphenodontidae</taxon>
        <taxon>Sphenodon</taxon>
    </lineage>
</organism>
<dbReference type="InterPro" id="IPR016024">
    <property type="entry name" value="ARM-type_fold"/>
</dbReference>
<dbReference type="GO" id="GO:0005524">
    <property type="term" value="F:ATP binding"/>
    <property type="evidence" value="ECO:0007669"/>
    <property type="project" value="UniProtKB-KW"/>
</dbReference>
<dbReference type="AlphaFoldDB" id="A0A8D0HVX0"/>
<dbReference type="EC" id="2.7.11.1" evidence="1"/>
<keyword evidence="2" id="KW-0723">Serine/threonine-protein kinase</keyword>
<keyword evidence="4" id="KW-0547">Nucleotide-binding</keyword>
<feature type="compositionally biased region" description="Polar residues" evidence="9">
    <location>
        <begin position="28"/>
        <end position="39"/>
    </location>
</feature>
<reference evidence="10" key="2">
    <citation type="submission" date="2025-09" db="UniProtKB">
        <authorList>
            <consortium name="Ensembl"/>
        </authorList>
    </citation>
    <scope>IDENTIFICATION</scope>
</reference>
<comment type="catalytic activity">
    <reaction evidence="8">
        <text>L-seryl-[protein] + ATP = O-phospho-L-seryl-[protein] + ADP + H(+)</text>
        <dbReference type="Rhea" id="RHEA:17989"/>
        <dbReference type="Rhea" id="RHEA-COMP:9863"/>
        <dbReference type="Rhea" id="RHEA-COMP:11604"/>
        <dbReference type="ChEBI" id="CHEBI:15378"/>
        <dbReference type="ChEBI" id="CHEBI:29999"/>
        <dbReference type="ChEBI" id="CHEBI:30616"/>
        <dbReference type="ChEBI" id="CHEBI:83421"/>
        <dbReference type="ChEBI" id="CHEBI:456216"/>
        <dbReference type="EC" id="2.7.11.1"/>
    </reaction>
</comment>
<feature type="region of interest" description="Disordered" evidence="9">
    <location>
        <begin position="1"/>
        <end position="20"/>
    </location>
</feature>
<dbReference type="SUPFAM" id="SSF48371">
    <property type="entry name" value="ARM repeat"/>
    <property type="match status" value="1"/>
</dbReference>